<dbReference type="InterPro" id="IPR029058">
    <property type="entry name" value="AB_hydrolase_fold"/>
</dbReference>
<dbReference type="RefSeq" id="WP_091311898.1">
    <property type="nucleotide sequence ID" value="NZ_FMIB01000002.1"/>
</dbReference>
<accession>A0A1C6UUI0</accession>
<dbReference type="GO" id="GO:0003824">
    <property type="term" value="F:catalytic activity"/>
    <property type="evidence" value="ECO:0007669"/>
    <property type="project" value="UniProtKB-ARBA"/>
</dbReference>
<keyword evidence="4" id="KW-1185">Reference proteome</keyword>
<protein>
    <submittedName>
        <fullName evidence="3">Pimeloyl-ACP methyl ester carboxylesterase</fullName>
    </submittedName>
</protein>
<dbReference type="AlphaFoldDB" id="A0A1C6UUI0"/>
<keyword evidence="1" id="KW-1133">Transmembrane helix</keyword>
<sequence length="480" mass="51789">MRMRLLLAPALPAVWGVVAGWWTPRGPGTVGTTLASILVSLAVGLLAGWSSRSRWAMLAAPVLFALAVELVRLRLRGPTVDRPHLTGLGVAALLAGRGVHGLFTVLPLLVGAAYGAGLARRLDGTAPRRPLARWSGRAGVGLLAALLALVTAGAAVPGRTDPIPGGIARFDTVASAGRDLGLLIRGTDRNAPVLLVVPGPPGGSEVGSVRRHLAALERQFVVAVWDRSGGPRSWSGFRSAADWDLQDEVEDLLAVTRHLRQRLGRDRIHLLAHSGGTVPGLLAVQRHPELFAGYIGVGQVVSLREADRSQYADTLAWARRTGRDDLAERMAAQGPPPYRDIWAYEPLLTNEAGAFAFDRTGASEDETGAVGNLGVPEYSPLEKVHLFGFLDGWDVLYPRMQEVDFRRDVRELRVPVWFVDGAHEVPGRLRLFDEWYAQLQAPRKDHLVIPGAGHRSLFERPEAFVAYLGRVRTDAGPAGD</sequence>
<feature type="transmembrane region" description="Helical" evidence="1">
    <location>
        <begin position="138"/>
        <end position="156"/>
    </location>
</feature>
<keyword evidence="1" id="KW-0472">Membrane</keyword>
<dbReference type="InterPro" id="IPR000073">
    <property type="entry name" value="AB_hydrolase_1"/>
</dbReference>
<evidence type="ECO:0000313" key="4">
    <source>
        <dbReference type="Proteomes" id="UP000198605"/>
    </source>
</evidence>
<feature type="transmembrane region" description="Helical" evidence="1">
    <location>
        <begin position="30"/>
        <end position="48"/>
    </location>
</feature>
<dbReference type="STRING" id="47854.GA0070603_2434"/>
<proteinExistence type="predicted"/>
<reference evidence="4" key="1">
    <citation type="submission" date="2016-06" db="EMBL/GenBank/DDBJ databases">
        <authorList>
            <person name="Varghese N."/>
            <person name="Submissions Spin"/>
        </authorList>
    </citation>
    <scope>NUCLEOTIDE SEQUENCE [LARGE SCALE GENOMIC DNA]</scope>
    <source>
        <strain evidence="4">DSM 44151</strain>
    </source>
</reference>
<keyword evidence="1" id="KW-0812">Transmembrane</keyword>
<evidence type="ECO:0000259" key="2">
    <source>
        <dbReference type="Pfam" id="PF00561"/>
    </source>
</evidence>
<dbReference type="Pfam" id="PF00561">
    <property type="entry name" value="Abhydrolase_1"/>
    <property type="match status" value="1"/>
</dbReference>
<dbReference type="GeneID" id="43279083"/>
<dbReference type="Gene3D" id="3.40.50.1820">
    <property type="entry name" value="alpha/beta hydrolase"/>
    <property type="match status" value="1"/>
</dbReference>
<dbReference type="SUPFAM" id="SSF53474">
    <property type="entry name" value="alpha/beta-Hydrolases"/>
    <property type="match status" value="1"/>
</dbReference>
<dbReference type="Proteomes" id="UP000198605">
    <property type="component" value="Unassembled WGS sequence"/>
</dbReference>
<feature type="transmembrane region" description="Helical" evidence="1">
    <location>
        <begin position="95"/>
        <end position="117"/>
    </location>
</feature>
<feature type="transmembrane region" description="Helical" evidence="1">
    <location>
        <begin position="55"/>
        <end position="75"/>
    </location>
</feature>
<gene>
    <name evidence="3" type="ORF">GA0070603_2434</name>
</gene>
<dbReference type="OrthoDB" id="9796770at2"/>
<feature type="domain" description="AB hydrolase-1" evidence="2">
    <location>
        <begin position="192"/>
        <end position="461"/>
    </location>
</feature>
<dbReference type="EMBL" id="FMIB01000002">
    <property type="protein sequence ID" value="SCL57513.1"/>
    <property type="molecule type" value="Genomic_DNA"/>
</dbReference>
<organism evidence="3 4">
    <name type="scientific">Micromonospora chersina</name>
    <dbReference type="NCBI Taxonomy" id="47854"/>
    <lineage>
        <taxon>Bacteria</taxon>
        <taxon>Bacillati</taxon>
        <taxon>Actinomycetota</taxon>
        <taxon>Actinomycetes</taxon>
        <taxon>Micromonosporales</taxon>
        <taxon>Micromonosporaceae</taxon>
        <taxon>Micromonospora</taxon>
    </lineage>
</organism>
<evidence type="ECO:0000256" key="1">
    <source>
        <dbReference type="SAM" id="Phobius"/>
    </source>
</evidence>
<evidence type="ECO:0000313" key="3">
    <source>
        <dbReference type="EMBL" id="SCL57513.1"/>
    </source>
</evidence>
<name>A0A1C6UUI0_9ACTN</name>